<dbReference type="InterPro" id="IPR053162">
    <property type="entry name" value="DnaD"/>
</dbReference>
<evidence type="ECO:0000256" key="1">
    <source>
        <dbReference type="SAM" id="MobiDB-lite"/>
    </source>
</evidence>
<sequence>MQRIKRKRAGDNFTILSNDFLRDEKLSLKAKGLLAYILSLPDDWKIYFEEVEKHHSDGVRGVRSAWKNLEEQGYARTVKVKEKGRIKEWAKEVADFKFPDSGFVDVENVDVEILHVENSSLLNTNKQSTDKPKTKPTKDNTTNKSDELDLEKRFEILWKLYPRKAGNKQKAKAAYKKAVKSGVEDATIKQGILNLIAEKRESRFIPHGQTWFCNERWNDEPLVTEKKERERQPYTDLDLPF</sequence>
<evidence type="ECO:0000313" key="3">
    <source>
        <dbReference type="Proteomes" id="UP001056730"/>
    </source>
</evidence>
<dbReference type="PANTHER" id="PTHR37293">
    <property type="entry name" value="PHAGE REPLICATION PROTEIN-RELATED"/>
    <property type="match status" value="1"/>
</dbReference>
<proteinExistence type="predicted"/>
<feature type="region of interest" description="Disordered" evidence="1">
    <location>
        <begin position="123"/>
        <end position="146"/>
    </location>
</feature>
<name>A0A9Q8Y051_9LACT</name>
<protein>
    <submittedName>
        <fullName evidence="2">Helix-turn-helix domain-containing protein</fullName>
    </submittedName>
</protein>
<feature type="compositionally biased region" description="Basic and acidic residues" evidence="1">
    <location>
        <begin position="128"/>
        <end position="138"/>
    </location>
</feature>
<dbReference type="PANTHER" id="PTHR37293:SF9">
    <property type="entry name" value="PHI ETA ORF 22-LIKE PROTEIN"/>
    <property type="match status" value="1"/>
</dbReference>
<organism evidence="2 3">
    <name type="scientific">Lactococcus formosensis</name>
    <dbReference type="NCBI Taxonomy" id="1281486"/>
    <lineage>
        <taxon>Bacteria</taxon>
        <taxon>Bacillati</taxon>
        <taxon>Bacillota</taxon>
        <taxon>Bacilli</taxon>
        <taxon>Lactobacillales</taxon>
        <taxon>Streptococcaceae</taxon>
        <taxon>Lactococcus</taxon>
    </lineage>
</organism>
<dbReference type="RefSeq" id="WP_252175110.1">
    <property type="nucleotide sequence ID" value="NZ_CP086395.1"/>
</dbReference>
<reference evidence="2" key="1">
    <citation type="journal article" date="2022" name="Front. Microbiol.">
        <title>Feed Insects as a Reservoir of Granadaene-Producing Lactococci.</title>
        <authorList>
            <person name="Neuzil-Bunesova V."/>
            <person name="Ramirez Garcia A."/>
            <person name="Modrackova N."/>
            <person name="Makovska M."/>
            <person name="Sabolova M."/>
            <person name="Sproer C."/>
            <person name="Bunk B."/>
            <person name="Blom J."/>
            <person name="Schwab C."/>
        </authorList>
    </citation>
    <scope>NUCLEOTIDE SEQUENCE</scope>
    <source>
        <strain evidence="2">I4/6O</strain>
    </source>
</reference>
<dbReference type="KEGG" id="lfo:LMK00_06920"/>
<evidence type="ECO:0000313" key="2">
    <source>
        <dbReference type="EMBL" id="USJ19563.1"/>
    </source>
</evidence>
<dbReference type="Proteomes" id="UP001056730">
    <property type="component" value="Chromosome"/>
</dbReference>
<dbReference type="EMBL" id="CP086395">
    <property type="protein sequence ID" value="USJ19563.1"/>
    <property type="molecule type" value="Genomic_DNA"/>
</dbReference>
<accession>A0A9Q8Y051</accession>
<gene>
    <name evidence="2" type="ORF">LMK00_06920</name>
</gene>
<dbReference type="AlphaFoldDB" id="A0A9Q8Y051"/>